<keyword evidence="4" id="KW-1185">Reference proteome</keyword>
<dbReference type="AlphaFoldDB" id="A0AAV5BGR3"/>
<reference evidence="2" key="2">
    <citation type="submission" date="2021-12" db="EMBL/GenBank/DDBJ databases">
        <title>Resequencing data analysis of finger millet.</title>
        <authorList>
            <person name="Hatakeyama M."/>
            <person name="Aluri S."/>
            <person name="Balachadran M.T."/>
            <person name="Sivarajan S.R."/>
            <person name="Poveda L."/>
            <person name="Shimizu-Inatsugi R."/>
            <person name="Schlapbach R."/>
            <person name="Sreeman S.M."/>
            <person name="Shimizu K.K."/>
        </authorList>
    </citation>
    <scope>NUCLEOTIDE SEQUENCE</scope>
</reference>
<proteinExistence type="predicted"/>
<reference evidence="2" key="1">
    <citation type="journal article" date="2018" name="DNA Res.">
        <title>Multiple hybrid de novo genome assembly of finger millet, an orphan allotetraploid crop.</title>
        <authorList>
            <person name="Hatakeyama M."/>
            <person name="Aluri S."/>
            <person name="Balachadran M.T."/>
            <person name="Sivarajan S.R."/>
            <person name="Patrignani A."/>
            <person name="Gruter S."/>
            <person name="Poveda L."/>
            <person name="Shimizu-Inatsugi R."/>
            <person name="Baeten J."/>
            <person name="Francoijs K.J."/>
            <person name="Nataraja K.N."/>
            <person name="Reddy Y.A.N."/>
            <person name="Phadnis S."/>
            <person name="Ravikumar R.L."/>
            <person name="Schlapbach R."/>
            <person name="Sreeman S.M."/>
            <person name="Shimizu K.K."/>
        </authorList>
    </citation>
    <scope>NUCLEOTIDE SEQUENCE</scope>
</reference>
<feature type="compositionally biased region" description="Pro residues" evidence="1">
    <location>
        <begin position="8"/>
        <end position="17"/>
    </location>
</feature>
<name>A0AAV5BGR3_ELECO</name>
<accession>A0AAV5BGR3</accession>
<feature type="compositionally biased region" description="Low complexity" evidence="1">
    <location>
        <begin position="18"/>
        <end position="31"/>
    </location>
</feature>
<feature type="region of interest" description="Disordered" evidence="1">
    <location>
        <begin position="1"/>
        <end position="40"/>
    </location>
</feature>
<evidence type="ECO:0000313" key="3">
    <source>
        <dbReference type="EMBL" id="GJM85755.1"/>
    </source>
</evidence>
<sequence length="116" mass="12352">MRTRAASVPPPSTPPAPSGTSSARLSTRSSLPMTRRSMTSPGAVLGSLRLSLLMALSACLTSGIRSTPQSSMSLVQLPHHWSGWDGTSRTQGTWPLSSWTAPKSLCLTSVTQRCLW</sequence>
<comment type="caution">
    <text evidence="2">The sequence shown here is derived from an EMBL/GenBank/DDBJ whole genome shotgun (WGS) entry which is preliminary data.</text>
</comment>
<evidence type="ECO:0000256" key="1">
    <source>
        <dbReference type="SAM" id="MobiDB-lite"/>
    </source>
</evidence>
<evidence type="ECO:0000313" key="4">
    <source>
        <dbReference type="Proteomes" id="UP001054889"/>
    </source>
</evidence>
<dbReference type="EMBL" id="BQKI01000001">
    <property type="protein sequence ID" value="GJM85127.1"/>
    <property type="molecule type" value="Genomic_DNA"/>
</dbReference>
<organism evidence="2 4">
    <name type="scientific">Eleusine coracana subsp. coracana</name>
    <dbReference type="NCBI Taxonomy" id="191504"/>
    <lineage>
        <taxon>Eukaryota</taxon>
        <taxon>Viridiplantae</taxon>
        <taxon>Streptophyta</taxon>
        <taxon>Embryophyta</taxon>
        <taxon>Tracheophyta</taxon>
        <taxon>Spermatophyta</taxon>
        <taxon>Magnoliopsida</taxon>
        <taxon>Liliopsida</taxon>
        <taxon>Poales</taxon>
        <taxon>Poaceae</taxon>
        <taxon>PACMAD clade</taxon>
        <taxon>Chloridoideae</taxon>
        <taxon>Cynodonteae</taxon>
        <taxon>Eleusininae</taxon>
        <taxon>Eleusine</taxon>
    </lineage>
</organism>
<evidence type="ECO:0000313" key="2">
    <source>
        <dbReference type="EMBL" id="GJM85127.1"/>
    </source>
</evidence>
<protein>
    <submittedName>
        <fullName evidence="2">Uncharacterized protein</fullName>
    </submittedName>
</protein>
<dbReference type="EMBL" id="BQKI01000001">
    <property type="protein sequence ID" value="GJM85755.1"/>
    <property type="molecule type" value="Genomic_DNA"/>
</dbReference>
<gene>
    <name evidence="2" type="primary">ga00864</name>
    <name evidence="3" type="synonym">ga01551</name>
    <name evidence="2" type="ORF">PR202_ga00864</name>
    <name evidence="3" type="ORF">PR202_ga01551</name>
</gene>
<dbReference type="Proteomes" id="UP001054889">
    <property type="component" value="Unassembled WGS sequence"/>
</dbReference>